<keyword evidence="13 15" id="KW-0902">Two-component regulatory system</keyword>
<dbReference type="Proteomes" id="UP001595791">
    <property type="component" value="Unassembled WGS sequence"/>
</dbReference>
<reference evidence="19" key="1">
    <citation type="journal article" date="2019" name="Int. J. Syst. Evol. Microbiol.">
        <title>The Global Catalogue of Microorganisms (GCM) 10K type strain sequencing project: providing services to taxonomists for standard genome sequencing and annotation.</title>
        <authorList>
            <consortium name="The Broad Institute Genomics Platform"/>
            <consortium name="The Broad Institute Genome Sequencing Center for Infectious Disease"/>
            <person name="Wu L."/>
            <person name="Ma J."/>
        </authorList>
    </citation>
    <scope>NUCLEOTIDE SEQUENCE [LARGE SCALE GENOMIC DNA]</scope>
    <source>
        <strain evidence="19">LMG 29894</strain>
    </source>
</reference>
<accession>A0ABV8MW80</accession>
<evidence type="ECO:0000313" key="19">
    <source>
        <dbReference type="Proteomes" id="UP001595791"/>
    </source>
</evidence>
<dbReference type="EC" id="2.7.13.3" evidence="15"/>
<evidence type="ECO:0000256" key="11">
    <source>
        <dbReference type="ARBA" id="ARBA00022840"/>
    </source>
</evidence>
<dbReference type="SMART" id="SM00387">
    <property type="entry name" value="HATPase_c"/>
    <property type="match status" value="1"/>
</dbReference>
<evidence type="ECO:0000256" key="13">
    <source>
        <dbReference type="ARBA" id="ARBA00023012"/>
    </source>
</evidence>
<feature type="transmembrane region" description="Helical" evidence="15">
    <location>
        <begin position="166"/>
        <end position="185"/>
    </location>
</feature>
<evidence type="ECO:0000256" key="2">
    <source>
        <dbReference type="ARBA" id="ARBA00004141"/>
    </source>
</evidence>
<comment type="subcellular location">
    <subcellularLocation>
        <location evidence="3 15">Cell inner membrane</location>
    </subcellularLocation>
    <subcellularLocation>
        <location evidence="2">Membrane</location>
        <topology evidence="2">Multi-pass membrane protein</topology>
    </subcellularLocation>
</comment>
<dbReference type="PROSITE" id="PS50109">
    <property type="entry name" value="HIS_KIN"/>
    <property type="match status" value="1"/>
</dbReference>
<comment type="caution">
    <text evidence="18">The sequence shown here is derived from an EMBL/GenBank/DDBJ whole genome shotgun (WGS) entry which is preliminary data.</text>
</comment>
<dbReference type="SUPFAM" id="SSF55874">
    <property type="entry name" value="ATPase domain of HSP90 chaperone/DNA topoisomerase II/histidine kinase"/>
    <property type="match status" value="1"/>
</dbReference>
<evidence type="ECO:0000256" key="3">
    <source>
        <dbReference type="ARBA" id="ARBA00004533"/>
    </source>
</evidence>
<keyword evidence="11 15" id="KW-0067">ATP-binding</keyword>
<dbReference type="SMART" id="SM00304">
    <property type="entry name" value="HAMP"/>
    <property type="match status" value="1"/>
</dbReference>
<evidence type="ECO:0000256" key="15">
    <source>
        <dbReference type="RuleBase" id="RU364088"/>
    </source>
</evidence>
<dbReference type="CDD" id="cd06225">
    <property type="entry name" value="HAMP"/>
    <property type="match status" value="1"/>
</dbReference>
<evidence type="ECO:0000256" key="4">
    <source>
        <dbReference type="ARBA" id="ARBA00022475"/>
    </source>
</evidence>
<keyword evidence="19" id="KW-1185">Reference proteome</keyword>
<evidence type="ECO:0000256" key="8">
    <source>
        <dbReference type="ARBA" id="ARBA00022692"/>
    </source>
</evidence>
<dbReference type="Gene3D" id="1.10.287.130">
    <property type="match status" value="1"/>
</dbReference>
<dbReference type="InterPro" id="IPR003594">
    <property type="entry name" value="HATPase_dom"/>
</dbReference>
<dbReference type="CDD" id="cd00082">
    <property type="entry name" value="HisKA"/>
    <property type="match status" value="1"/>
</dbReference>
<dbReference type="InterPro" id="IPR036097">
    <property type="entry name" value="HisK_dim/P_sf"/>
</dbReference>
<dbReference type="PANTHER" id="PTHR45436">
    <property type="entry name" value="SENSOR HISTIDINE KINASE YKOH"/>
    <property type="match status" value="1"/>
</dbReference>
<name>A0ABV8MW80_9NEIS</name>
<dbReference type="Gene3D" id="3.30.565.10">
    <property type="entry name" value="Histidine kinase-like ATPase, C-terminal domain"/>
    <property type="match status" value="1"/>
</dbReference>
<dbReference type="NCBIfam" id="TIGR01386">
    <property type="entry name" value="cztS_silS_copS"/>
    <property type="match status" value="1"/>
</dbReference>
<dbReference type="PROSITE" id="PS50885">
    <property type="entry name" value="HAMP"/>
    <property type="match status" value="1"/>
</dbReference>
<evidence type="ECO:0000259" key="16">
    <source>
        <dbReference type="PROSITE" id="PS50109"/>
    </source>
</evidence>
<dbReference type="SMART" id="SM00388">
    <property type="entry name" value="HisKA"/>
    <property type="match status" value="1"/>
</dbReference>
<evidence type="ECO:0000256" key="7">
    <source>
        <dbReference type="ARBA" id="ARBA00022679"/>
    </source>
</evidence>
<gene>
    <name evidence="18" type="ORF">ACFOW7_18745</name>
</gene>
<evidence type="ECO:0000256" key="1">
    <source>
        <dbReference type="ARBA" id="ARBA00000085"/>
    </source>
</evidence>
<sequence length="466" mass="51634">MKPRSARSSLALRLVLSFWAGSALIMAGVGYTLYHALGMQLDGQNLAEINGKTEVVRHQLAGVAVPQRLIDHIGQFREITVGHPHLSIGVRSGPVWLLRPLPELAQAIRSRPPLPALQIVPLQGREARWWVRRIPHTWHGPVAAEIDVYVAVDVTDSQRILHNHRLIAVLVGLLGTLLSGLRAYFVAWRGLAPLQELATKAERLTADRLGAPLDVEHAPGEVRGLVESLNRMLARLHDSFRSLEQFSADIAHELRTPLNNLLLQTQVTLSRPREVEVYREALLSNMEELERMQRMVSDMLFLARADRGMLTLDQQPVDLRAESDSVVEFFELGASEKAQTLTVAGQLAVPGDRLMLRRALTNLLSNAVRYAPAGAEIEVRLGHDSQGPFLSVSNPGAAIRAEELHQLFARFTRGDNARSRDTDGVGLGLALVDSIMRLHQGTVEVESDGDRITFRLRFAATVRTDQ</sequence>
<keyword evidence="5 15" id="KW-0997">Cell inner membrane</keyword>
<keyword evidence="14 15" id="KW-0472">Membrane</keyword>
<dbReference type="InterPro" id="IPR050428">
    <property type="entry name" value="TCS_sensor_his_kinase"/>
</dbReference>
<evidence type="ECO:0000313" key="18">
    <source>
        <dbReference type="EMBL" id="MFC4161378.1"/>
    </source>
</evidence>
<keyword evidence="7 15" id="KW-0808">Transferase</keyword>
<evidence type="ECO:0000256" key="5">
    <source>
        <dbReference type="ARBA" id="ARBA00022519"/>
    </source>
</evidence>
<evidence type="ECO:0000256" key="6">
    <source>
        <dbReference type="ARBA" id="ARBA00022553"/>
    </source>
</evidence>
<dbReference type="PANTHER" id="PTHR45436:SF15">
    <property type="entry name" value="SENSOR HISTIDINE KINASE CUSS"/>
    <property type="match status" value="1"/>
</dbReference>
<keyword evidence="8 15" id="KW-0812">Transmembrane</keyword>
<dbReference type="InterPro" id="IPR005467">
    <property type="entry name" value="His_kinase_dom"/>
</dbReference>
<organism evidence="18 19">
    <name type="scientific">Chitinimonas lacunae</name>
    <dbReference type="NCBI Taxonomy" id="1963018"/>
    <lineage>
        <taxon>Bacteria</taxon>
        <taxon>Pseudomonadati</taxon>
        <taxon>Pseudomonadota</taxon>
        <taxon>Betaproteobacteria</taxon>
        <taxon>Neisseriales</taxon>
        <taxon>Chitinibacteraceae</taxon>
        <taxon>Chitinimonas</taxon>
    </lineage>
</organism>
<dbReference type="Gene3D" id="6.10.340.10">
    <property type="match status" value="1"/>
</dbReference>
<keyword evidence="10 15" id="KW-0418">Kinase</keyword>
<dbReference type="InterPro" id="IPR036890">
    <property type="entry name" value="HATPase_C_sf"/>
</dbReference>
<keyword evidence="12 15" id="KW-1133">Transmembrane helix</keyword>
<feature type="transmembrane region" description="Helical" evidence="15">
    <location>
        <begin position="12"/>
        <end position="34"/>
    </location>
</feature>
<dbReference type="InterPro" id="IPR003660">
    <property type="entry name" value="HAMP_dom"/>
</dbReference>
<dbReference type="EMBL" id="JBHSBU010000001">
    <property type="protein sequence ID" value="MFC4161378.1"/>
    <property type="molecule type" value="Genomic_DNA"/>
</dbReference>
<dbReference type="Pfam" id="PF02518">
    <property type="entry name" value="HATPase_c"/>
    <property type="match status" value="1"/>
</dbReference>
<dbReference type="Pfam" id="PF00672">
    <property type="entry name" value="HAMP"/>
    <property type="match status" value="1"/>
</dbReference>
<comment type="function">
    <text evidence="15">Member of a two-component regulatory system.</text>
</comment>
<evidence type="ECO:0000259" key="17">
    <source>
        <dbReference type="PROSITE" id="PS50885"/>
    </source>
</evidence>
<dbReference type="RefSeq" id="WP_378167252.1">
    <property type="nucleotide sequence ID" value="NZ_JBHSBU010000001.1"/>
</dbReference>
<evidence type="ECO:0000256" key="10">
    <source>
        <dbReference type="ARBA" id="ARBA00022777"/>
    </source>
</evidence>
<dbReference type="GO" id="GO:0004673">
    <property type="term" value="F:protein histidine kinase activity"/>
    <property type="evidence" value="ECO:0007669"/>
    <property type="project" value="UniProtKB-EC"/>
</dbReference>
<feature type="domain" description="Histidine kinase" evidence="16">
    <location>
        <begin position="249"/>
        <end position="462"/>
    </location>
</feature>
<proteinExistence type="predicted"/>
<keyword evidence="4 15" id="KW-1003">Cell membrane</keyword>
<dbReference type="Pfam" id="PF00512">
    <property type="entry name" value="HisKA"/>
    <property type="match status" value="1"/>
</dbReference>
<keyword evidence="9 15" id="KW-0547">Nucleotide-binding</keyword>
<evidence type="ECO:0000256" key="14">
    <source>
        <dbReference type="ARBA" id="ARBA00023136"/>
    </source>
</evidence>
<protein>
    <recommendedName>
        <fullName evidence="15">Sensor protein</fullName>
        <ecNumber evidence="15">2.7.13.3</ecNumber>
    </recommendedName>
</protein>
<keyword evidence="6" id="KW-0597">Phosphoprotein</keyword>
<evidence type="ECO:0000256" key="12">
    <source>
        <dbReference type="ARBA" id="ARBA00022989"/>
    </source>
</evidence>
<dbReference type="SUPFAM" id="SSF47384">
    <property type="entry name" value="Homodimeric domain of signal transducing histidine kinase"/>
    <property type="match status" value="1"/>
</dbReference>
<feature type="domain" description="HAMP" evidence="17">
    <location>
        <begin position="188"/>
        <end position="241"/>
    </location>
</feature>
<dbReference type="InterPro" id="IPR006290">
    <property type="entry name" value="CztS_silS_copS"/>
</dbReference>
<evidence type="ECO:0000256" key="9">
    <source>
        <dbReference type="ARBA" id="ARBA00022741"/>
    </source>
</evidence>
<dbReference type="InterPro" id="IPR003661">
    <property type="entry name" value="HisK_dim/P_dom"/>
</dbReference>
<comment type="catalytic activity">
    <reaction evidence="1 15">
        <text>ATP + protein L-histidine = ADP + protein N-phospho-L-histidine.</text>
        <dbReference type="EC" id="2.7.13.3"/>
    </reaction>
</comment>